<name>A0A0E3LNG0_METBA</name>
<accession>A0A0E3LNG0</accession>
<dbReference type="Proteomes" id="UP000033033">
    <property type="component" value="Chromosome"/>
</dbReference>
<keyword evidence="3" id="KW-1185">Reference proteome</keyword>
<feature type="compositionally biased region" description="Low complexity" evidence="1">
    <location>
        <begin position="35"/>
        <end position="48"/>
    </location>
</feature>
<feature type="region of interest" description="Disordered" evidence="1">
    <location>
        <begin position="34"/>
        <end position="53"/>
    </location>
</feature>
<gene>
    <name evidence="2" type="ORF">MSBRM_1708</name>
</gene>
<proteinExistence type="predicted"/>
<dbReference type="HOGENOM" id="CLU_2766020_0_0_2"/>
<dbReference type="EMBL" id="CP009528">
    <property type="protein sequence ID" value="AKB54706.1"/>
    <property type="molecule type" value="Genomic_DNA"/>
</dbReference>
<dbReference type="AlphaFoldDB" id="A0A0E3LNG0"/>
<evidence type="ECO:0000256" key="1">
    <source>
        <dbReference type="SAM" id="MobiDB-lite"/>
    </source>
</evidence>
<organism evidence="2 3">
    <name type="scientific">Methanosarcina barkeri MS</name>
    <dbReference type="NCBI Taxonomy" id="1434108"/>
    <lineage>
        <taxon>Archaea</taxon>
        <taxon>Methanobacteriati</taxon>
        <taxon>Methanobacteriota</taxon>
        <taxon>Stenosarchaea group</taxon>
        <taxon>Methanomicrobia</taxon>
        <taxon>Methanosarcinales</taxon>
        <taxon>Methanosarcinaceae</taxon>
        <taxon>Methanosarcina</taxon>
    </lineage>
</organism>
<reference evidence="2 3" key="1">
    <citation type="submission" date="2014-07" db="EMBL/GenBank/DDBJ databases">
        <title>Methanogenic archaea and the global carbon cycle.</title>
        <authorList>
            <person name="Henriksen J.R."/>
            <person name="Luke J."/>
            <person name="Reinhart S."/>
            <person name="Benedict M.N."/>
            <person name="Youngblut N.D."/>
            <person name="Metcalf M.E."/>
            <person name="Whitaker R.J."/>
            <person name="Metcalf W.W."/>
        </authorList>
    </citation>
    <scope>NUCLEOTIDE SEQUENCE [LARGE SCALE GENOMIC DNA]</scope>
    <source>
        <strain evidence="2 3">MS</strain>
    </source>
</reference>
<dbReference type="KEGG" id="mby:MSBRM_1708"/>
<sequence>MKQSLAIGKAIEDPRIISFCEKKLKELYGIEDNENSNYYPAPNNSPDSRCPPASKNILQTIISKLKSKK</sequence>
<evidence type="ECO:0000313" key="3">
    <source>
        <dbReference type="Proteomes" id="UP000033033"/>
    </source>
</evidence>
<dbReference type="PATRIC" id="fig|1434108.4.peg.2161"/>
<evidence type="ECO:0000313" key="2">
    <source>
        <dbReference type="EMBL" id="AKB54706.1"/>
    </source>
</evidence>
<protein>
    <submittedName>
        <fullName evidence="2">Uncharacterized protein</fullName>
    </submittedName>
</protein>